<organism evidence="5 6">
    <name type="scientific">Alicyclobacillus fodiniaquatilis</name>
    <dbReference type="NCBI Taxonomy" id="1661150"/>
    <lineage>
        <taxon>Bacteria</taxon>
        <taxon>Bacillati</taxon>
        <taxon>Bacillota</taxon>
        <taxon>Bacilli</taxon>
        <taxon>Bacillales</taxon>
        <taxon>Alicyclobacillaceae</taxon>
        <taxon>Alicyclobacillus</taxon>
    </lineage>
</organism>
<gene>
    <name evidence="5" type="ORF">ACFSB2_08635</name>
</gene>
<dbReference type="InterPro" id="IPR050740">
    <property type="entry name" value="Aldehyde_DH_Superfamily"/>
</dbReference>
<dbReference type="PROSITE" id="PS00687">
    <property type="entry name" value="ALDEHYDE_DEHYDR_GLU"/>
    <property type="match status" value="1"/>
</dbReference>
<feature type="domain" description="Aldehyde dehydrogenase" evidence="4">
    <location>
        <begin position="11"/>
        <end position="473"/>
    </location>
</feature>
<sequence>MTSRMYIDGQWVESVSGEEFPVVNPATLEVVGHVPSGNQEDVNQAVAAAHRAFSSWSKTTSLERSNLLYRAFEILLERTNEIAKILTLEQGKPLAEGLGEVKFAAEYLRWYAEEARRIYGDTIPASATHKRIMVIRQPVGVVAAITPWNFPAQMVTRKIAPALAAGCTVVLKPSEYTPLTAIALFSVFEAAGFPAGVVNLVSTSPGDVFGDAILADSRVRKITFTGSTHVGKYLMKGAAEQVKRVSMELGGNAPFVVFEDADLDAAVEACVVSKFRNAGQTCVCANRVYVHQRVIDEFTHKLKNRVERMKVGNGLEAGVEVGPVIHADALNRIQAQVDEAVKHGARVVLGGGPVTPSGLKGAFFAPTILTQVSDTMRVCQEETFGPVAPMIPFTSEEQVVAMANRVEYGLAAYVFTRDLDRALRLGEALEYGIVGLNDPLPGVVQAPFGGWKSSGIGAEGGYYGLESFLEYKYMSIGLSR</sequence>
<dbReference type="InterPro" id="IPR016161">
    <property type="entry name" value="Ald_DH/histidinol_DH"/>
</dbReference>
<dbReference type="RefSeq" id="WP_377942638.1">
    <property type="nucleotide sequence ID" value="NZ_JBHUCX010000021.1"/>
</dbReference>
<dbReference type="GO" id="GO:0016491">
    <property type="term" value="F:oxidoreductase activity"/>
    <property type="evidence" value="ECO:0007669"/>
    <property type="project" value="UniProtKB-KW"/>
</dbReference>
<dbReference type="InterPro" id="IPR016162">
    <property type="entry name" value="Ald_DH_N"/>
</dbReference>
<reference evidence="6" key="1">
    <citation type="journal article" date="2019" name="Int. J. Syst. Evol. Microbiol.">
        <title>The Global Catalogue of Microorganisms (GCM) 10K type strain sequencing project: providing services to taxonomists for standard genome sequencing and annotation.</title>
        <authorList>
            <consortium name="The Broad Institute Genomics Platform"/>
            <consortium name="The Broad Institute Genome Sequencing Center for Infectious Disease"/>
            <person name="Wu L."/>
            <person name="Ma J."/>
        </authorList>
    </citation>
    <scope>NUCLEOTIDE SEQUENCE [LARGE SCALE GENOMIC DNA]</scope>
    <source>
        <strain evidence="6">CGMCC 1.12286</strain>
    </source>
</reference>
<proteinExistence type="inferred from homology"/>
<dbReference type="InterPro" id="IPR029510">
    <property type="entry name" value="Ald_DH_CS_GLU"/>
</dbReference>
<dbReference type="Gene3D" id="3.40.309.10">
    <property type="entry name" value="Aldehyde Dehydrogenase, Chain A, domain 2"/>
    <property type="match status" value="1"/>
</dbReference>
<evidence type="ECO:0000256" key="3">
    <source>
        <dbReference type="RuleBase" id="RU003345"/>
    </source>
</evidence>
<keyword evidence="1 3" id="KW-0560">Oxidoreductase</keyword>
<protein>
    <submittedName>
        <fullName evidence="5">NAD-dependent succinate-semialdehyde dehydrogenase</fullName>
        <ecNumber evidence="5">1.2.1.-</ecNumber>
    </submittedName>
</protein>
<name>A0ABW4JFW1_9BACL</name>
<dbReference type="Gene3D" id="3.40.605.10">
    <property type="entry name" value="Aldehyde Dehydrogenase, Chain A, domain 1"/>
    <property type="match status" value="1"/>
</dbReference>
<dbReference type="PANTHER" id="PTHR43353:SF5">
    <property type="entry name" value="SUCCINATE-SEMIALDEHYDE DEHYDROGENASE, MITOCHONDRIAL"/>
    <property type="match status" value="1"/>
</dbReference>
<comment type="similarity">
    <text evidence="3">Belongs to the aldehyde dehydrogenase family.</text>
</comment>
<keyword evidence="6" id="KW-1185">Reference proteome</keyword>
<dbReference type="CDD" id="cd07103">
    <property type="entry name" value="ALDH_F5_SSADH_GabD"/>
    <property type="match status" value="1"/>
</dbReference>
<dbReference type="InterPro" id="IPR016160">
    <property type="entry name" value="Ald_DH_CS_CYS"/>
</dbReference>
<dbReference type="Pfam" id="PF00171">
    <property type="entry name" value="Aldedh"/>
    <property type="match status" value="1"/>
</dbReference>
<dbReference type="EMBL" id="JBHUCX010000021">
    <property type="protein sequence ID" value="MFD1674764.1"/>
    <property type="molecule type" value="Genomic_DNA"/>
</dbReference>
<evidence type="ECO:0000256" key="2">
    <source>
        <dbReference type="PROSITE-ProRule" id="PRU10007"/>
    </source>
</evidence>
<evidence type="ECO:0000313" key="5">
    <source>
        <dbReference type="EMBL" id="MFD1674764.1"/>
    </source>
</evidence>
<evidence type="ECO:0000259" key="4">
    <source>
        <dbReference type="Pfam" id="PF00171"/>
    </source>
</evidence>
<dbReference type="Proteomes" id="UP001597079">
    <property type="component" value="Unassembled WGS sequence"/>
</dbReference>
<accession>A0ABW4JFW1</accession>
<evidence type="ECO:0000256" key="1">
    <source>
        <dbReference type="ARBA" id="ARBA00023002"/>
    </source>
</evidence>
<feature type="active site" evidence="2">
    <location>
        <position position="248"/>
    </location>
</feature>
<comment type="caution">
    <text evidence="5">The sequence shown here is derived from an EMBL/GenBank/DDBJ whole genome shotgun (WGS) entry which is preliminary data.</text>
</comment>
<dbReference type="EC" id="1.2.1.-" evidence="5"/>
<dbReference type="InterPro" id="IPR015590">
    <property type="entry name" value="Aldehyde_DH_dom"/>
</dbReference>
<dbReference type="PANTHER" id="PTHR43353">
    <property type="entry name" value="SUCCINATE-SEMIALDEHYDE DEHYDROGENASE, MITOCHONDRIAL"/>
    <property type="match status" value="1"/>
</dbReference>
<evidence type="ECO:0000313" key="6">
    <source>
        <dbReference type="Proteomes" id="UP001597079"/>
    </source>
</evidence>
<dbReference type="InterPro" id="IPR016163">
    <property type="entry name" value="Ald_DH_C"/>
</dbReference>
<dbReference type="PROSITE" id="PS00070">
    <property type="entry name" value="ALDEHYDE_DEHYDR_CYS"/>
    <property type="match status" value="1"/>
</dbReference>
<dbReference type="SUPFAM" id="SSF53720">
    <property type="entry name" value="ALDH-like"/>
    <property type="match status" value="1"/>
</dbReference>